<sequence length="347" mass="39269">MDIVISIASKIAESLVTPIGREFGYLIYYDTKMKDLKGELKQLFDMKDGVQKLVKAAKRNGGVINSDVQSWLTSVNELIQKVSHFEEEVNMKRQCLYRWNMRTFNNVAHPAPPPMISSTFKEGFKDFKSRMTSVNRVIEVLKNEEVRMIGICGMGGVGKTTMVKEIIKRLEGLKRSWGLHITRIPIMEEVAPTNLDQDSNDYNNLERLDVGSCESLEVVFQLKGPEAVESHNVQAFNKLCYLSLYKLPSLMHVWKTGGSQHITGFGNLTFLSVSRCGSLRYLFLSTIAKLLVSLKDLEVLKCEKMEQVIAKADTECADQEITFPQLNSMTLEDLPNLICFSTEAYTL</sequence>
<protein>
    <submittedName>
        <fullName evidence="4">Putative disease resistance protein</fullName>
    </submittedName>
</protein>
<gene>
    <name evidence="4" type="ORF">Pyn_27019</name>
</gene>
<name>A0A314YNG2_PRUYE</name>
<dbReference type="PANTHER" id="PTHR33463">
    <property type="entry name" value="NB-ARC DOMAIN-CONTAINING PROTEIN-RELATED"/>
    <property type="match status" value="1"/>
</dbReference>
<dbReference type="GO" id="GO:0043531">
    <property type="term" value="F:ADP binding"/>
    <property type="evidence" value="ECO:0007669"/>
    <property type="project" value="InterPro"/>
</dbReference>
<dbReference type="PANTHER" id="PTHR33463:SF203">
    <property type="entry name" value="AAA+ ATPASE DOMAIN-CONTAINING PROTEIN"/>
    <property type="match status" value="1"/>
</dbReference>
<dbReference type="STRING" id="2094558.A0A314YNG2"/>
<dbReference type="EMBL" id="PJQY01000811">
    <property type="protein sequence ID" value="PQQ07820.1"/>
    <property type="molecule type" value="Genomic_DNA"/>
</dbReference>
<dbReference type="InterPro" id="IPR057135">
    <property type="entry name" value="At4g27190-like_LRR"/>
</dbReference>
<feature type="domain" description="Disease resistance protein At4g27190-like leucine-rich repeats" evidence="3">
    <location>
        <begin position="202"/>
        <end position="303"/>
    </location>
</feature>
<feature type="domain" description="NB-ARC" evidence="2">
    <location>
        <begin position="132"/>
        <end position="178"/>
    </location>
</feature>
<evidence type="ECO:0000256" key="1">
    <source>
        <dbReference type="ARBA" id="ARBA00022821"/>
    </source>
</evidence>
<organism evidence="4 5">
    <name type="scientific">Prunus yedoensis var. nudiflora</name>
    <dbReference type="NCBI Taxonomy" id="2094558"/>
    <lineage>
        <taxon>Eukaryota</taxon>
        <taxon>Viridiplantae</taxon>
        <taxon>Streptophyta</taxon>
        <taxon>Embryophyta</taxon>
        <taxon>Tracheophyta</taxon>
        <taxon>Spermatophyta</taxon>
        <taxon>Magnoliopsida</taxon>
        <taxon>eudicotyledons</taxon>
        <taxon>Gunneridae</taxon>
        <taxon>Pentapetalae</taxon>
        <taxon>rosids</taxon>
        <taxon>fabids</taxon>
        <taxon>Rosales</taxon>
        <taxon>Rosaceae</taxon>
        <taxon>Amygdaloideae</taxon>
        <taxon>Amygdaleae</taxon>
        <taxon>Prunus</taxon>
    </lineage>
</organism>
<evidence type="ECO:0000313" key="4">
    <source>
        <dbReference type="EMBL" id="PQQ07820.1"/>
    </source>
</evidence>
<dbReference type="SUPFAM" id="SSF52540">
    <property type="entry name" value="P-loop containing nucleoside triphosphate hydrolases"/>
    <property type="match status" value="1"/>
</dbReference>
<dbReference type="Pfam" id="PF00931">
    <property type="entry name" value="NB-ARC"/>
    <property type="match status" value="1"/>
</dbReference>
<reference evidence="4 5" key="1">
    <citation type="submission" date="2018-02" db="EMBL/GenBank/DDBJ databases">
        <title>Draft genome of wild Prunus yedoensis var. nudiflora.</title>
        <authorList>
            <person name="Baek S."/>
            <person name="Kim J.-H."/>
            <person name="Choi K."/>
            <person name="Kim G.-B."/>
            <person name="Cho A."/>
            <person name="Jang H."/>
            <person name="Shin C.-H."/>
            <person name="Yu H.-J."/>
            <person name="Mun J.-H."/>
        </authorList>
    </citation>
    <scope>NUCLEOTIDE SEQUENCE [LARGE SCALE GENOMIC DNA]</scope>
    <source>
        <strain evidence="5">cv. Jeju island</strain>
        <tissue evidence="4">Leaf</tissue>
    </source>
</reference>
<dbReference type="AlphaFoldDB" id="A0A314YNG2"/>
<dbReference type="InterPro" id="IPR002182">
    <property type="entry name" value="NB-ARC"/>
</dbReference>
<dbReference type="Gene3D" id="3.40.50.300">
    <property type="entry name" value="P-loop containing nucleotide triphosphate hydrolases"/>
    <property type="match status" value="1"/>
</dbReference>
<proteinExistence type="predicted"/>
<evidence type="ECO:0000259" key="3">
    <source>
        <dbReference type="Pfam" id="PF23247"/>
    </source>
</evidence>
<accession>A0A314YNG2</accession>
<keyword evidence="1" id="KW-0611">Plant defense</keyword>
<keyword evidence="5" id="KW-1185">Reference proteome</keyword>
<comment type="caution">
    <text evidence="4">The sequence shown here is derived from an EMBL/GenBank/DDBJ whole genome shotgun (WGS) entry which is preliminary data.</text>
</comment>
<dbReference type="InterPro" id="IPR027417">
    <property type="entry name" value="P-loop_NTPase"/>
</dbReference>
<evidence type="ECO:0000313" key="5">
    <source>
        <dbReference type="Proteomes" id="UP000250321"/>
    </source>
</evidence>
<dbReference type="SUPFAM" id="SSF52047">
    <property type="entry name" value="RNI-like"/>
    <property type="match status" value="1"/>
</dbReference>
<dbReference type="Proteomes" id="UP000250321">
    <property type="component" value="Unassembled WGS sequence"/>
</dbReference>
<dbReference type="Pfam" id="PF23247">
    <property type="entry name" value="LRR_RPS2"/>
    <property type="match status" value="1"/>
</dbReference>
<dbReference type="InterPro" id="IPR050905">
    <property type="entry name" value="Plant_NBS-LRR"/>
</dbReference>
<dbReference type="OrthoDB" id="1898799at2759"/>
<evidence type="ECO:0000259" key="2">
    <source>
        <dbReference type="Pfam" id="PF00931"/>
    </source>
</evidence>